<dbReference type="GO" id="GO:0015184">
    <property type="term" value="F:L-cystine transmembrane transporter activity"/>
    <property type="evidence" value="ECO:0007669"/>
    <property type="project" value="TreeGrafter"/>
</dbReference>
<dbReference type="InterPro" id="IPR010065">
    <property type="entry name" value="AA_ABC_transptr_permease_3TM"/>
</dbReference>
<sequence>MDYQFHWRPVIQALPDLLKASLVTLQVSLIAMALGLMIGLVLYFFRASQLRVLRGFGSTWVEIARNTPSLFQIFVFYWGLGEFGIFLSSYTAVVAALTFNCAGYMAETYRGGFNAVNAGQDKAARTLGMTRFQSMRYVVLPQVLRAIYGPMTNQFTWVILASSLGMLAGLRELSGETQYFNSRTFRTFEFFAATAVIYYLIAKMALLLMALLGRPLFKAERAKS</sequence>
<evidence type="ECO:0000256" key="8">
    <source>
        <dbReference type="ARBA" id="ARBA00023136"/>
    </source>
</evidence>
<dbReference type="GO" id="GO:0043190">
    <property type="term" value="C:ATP-binding cassette (ABC) transporter complex"/>
    <property type="evidence" value="ECO:0007669"/>
    <property type="project" value="InterPro"/>
</dbReference>
<dbReference type="PROSITE" id="PS50928">
    <property type="entry name" value="ABC_TM1"/>
    <property type="match status" value="1"/>
</dbReference>
<feature type="transmembrane region" description="Helical" evidence="9">
    <location>
        <begin position="154"/>
        <end position="170"/>
    </location>
</feature>
<proteinExistence type="inferred from homology"/>
<keyword evidence="5 9" id="KW-0812">Transmembrane</keyword>
<dbReference type="Pfam" id="PF00528">
    <property type="entry name" value="BPD_transp_1"/>
    <property type="match status" value="1"/>
</dbReference>
<evidence type="ECO:0000256" key="9">
    <source>
        <dbReference type="RuleBase" id="RU363032"/>
    </source>
</evidence>
<evidence type="ECO:0000259" key="10">
    <source>
        <dbReference type="PROSITE" id="PS50928"/>
    </source>
</evidence>
<feature type="domain" description="ABC transmembrane type-1" evidence="10">
    <location>
        <begin position="21"/>
        <end position="209"/>
    </location>
</feature>
<dbReference type="AlphaFoldDB" id="A0A1G7FK06"/>
<evidence type="ECO:0000313" key="11">
    <source>
        <dbReference type="EMBL" id="SDE76257.1"/>
    </source>
</evidence>
<protein>
    <submittedName>
        <fullName evidence="11">Amino acid ABC transporter membrane protein 1, PAAT family</fullName>
    </submittedName>
</protein>
<dbReference type="NCBIfam" id="TIGR01726">
    <property type="entry name" value="HEQRo_perm_3TM"/>
    <property type="match status" value="1"/>
</dbReference>
<evidence type="ECO:0000313" key="12">
    <source>
        <dbReference type="Proteomes" id="UP000182284"/>
    </source>
</evidence>
<reference evidence="11 12" key="1">
    <citation type="submission" date="2016-10" db="EMBL/GenBank/DDBJ databases">
        <authorList>
            <person name="de Groot N.N."/>
        </authorList>
    </citation>
    <scope>NUCLEOTIDE SEQUENCE [LARGE SCALE GENOMIC DNA]</scope>
    <source>
        <strain evidence="11 12">DSM 27375</strain>
    </source>
</reference>
<accession>A0A1G7FK06</accession>
<evidence type="ECO:0000256" key="7">
    <source>
        <dbReference type="ARBA" id="ARBA00022989"/>
    </source>
</evidence>
<dbReference type="PANTHER" id="PTHR30614">
    <property type="entry name" value="MEMBRANE COMPONENT OF AMINO ACID ABC TRANSPORTER"/>
    <property type="match status" value="1"/>
</dbReference>
<evidence type="ECO:0000256" key="4">
    <source>
        <dbReference type="ARBA" id="ARBA00022475"/>
    </source>
</evidence>
<keyword evidence="3 9" id="KW-0813">Transport</keyword>
<keyword evidence="6" id="KW-0029">Amino-acid transport</keyword>
<feature type="transmembrane region" description="Helical" evidence="9">
    <location>
        <begin position="20"/>
        <end position="45"/>
    </location>
</feature>
<keyword evidence="7 9" id="KW-1133">Transmembrane helix</keyword>
<comment type="similarity">
    <text evidence="2">Belongs to the binding-protein-dependent transport system permease family. HisMQ subfamily.</text>
</comment>
<keyword evidence="4" id="KW-1003">Cell membrane</keyword>
<dbReference type="CDD" id="cd06261">
    <property type="entry name" value="TM_PBP2"/>
    <property type="match status" value="1"/>
</dbReference>
<evidence type="ECO:0000256" key="3">
    <source>
        <dbReference type="ARBA" id="ARBA00022448"/>
    </source>
</evidence>
<organism evidence="11 12">
    <name type="scientific">Celeribacter baekdonensis</name>
    <dbReference type="NCBI Taxonomy" id="875171"/>
    <lineage>
        <taxon>Bacteria</taxon>
        <taxon>Pseudomonadati</taxon>
        <taxon>Pseudomonadota</taxon>
        <taxon>Alphaproteobacteria</taxon>
        <taxon>Rhodobacterales</taxon>
        <taxon>Roseobacteraceae</taxon>
        <taxon>Celeribacter</taxon>
    </lineage>
</organism>
<feature type="transmembrane region" description="Helical" evidence="9">
    <location>
        <begin position="190"/>
        <end position="213"/>
    </location>
</feature>
<dbReference type="InterPro" id="IPR035906">
    <property type="entry name" value="MetI-like_sf"/>
</dbReference>
<gene>
    <name evidence="11" type="ORF">SAMN04488117_101123</name>
</gene>
<dbReference type="InterPro" id="IPR000515">
    <property type="entry name" value="MetI-like"/>
</dbReference>
<dbReference type="PANTHER" id="PTHR30614:SF0">
    <property type="entry name" value="L-CYSTINE TRANSPORT SYSTEM PERMEASE PROTEIN TCYL"/>
    <property type="match status" value="1"/>
</dbReference>
<dbReference type="EMBL" id="FNBL01000001">
    <property type="protein sequence ID" value="SDE76257.1"/>
    <property type="molecule type" value="Genomic_DNA"/>
</dbReference>
<comment type="subcellular location">
    <subcellularLocation>
        <location evidence="1">Cell inner membrane</location>
        <topology evidence="1">Multi-pass membrane protein</topology>
    </subcellularLocation>
    <subcellularLocation>
        <location evidence="9">Cell membrane</location>
        <topology evidence="9">Multi-pass membrane protein</topology>
    </subcellularLocation>
</comment>
<name>A0A1G7FK06_9RHOB</name>
<dbReference type="RefSeq" id="WP_074640064.1">
    <property type="nucleotide sequence ID" value="NZ_FNBL01000001.1"/>
</dbReference>
<evidence type="ECO:0000256" key="5">
    <source>
        <dbReference type="ARBA" id="ARBA00022692"/>
    </source>
</evidence>
<dbReference type="InterPro" id="IPR043429">
    <property type="entry name" value="ArtM/GltK/GlnP/TcyL/YhdX-like"/>
</dbReference>
<keyword evidence="8 9" id="KW-0472">Membrane</keyword>
<dbReference type="SUPFAM" id="SSF161098">
    <property type="entry name" value="MetI-like"/>
    <property type="match status" value="1"/>
</dbReference>
<dbReference type="Proteomes" id="UP000182284">
    <property type="component" value="Unassembled WGS sequence"/>
</dbReference>
<dbReference type="OrthoDB" id="7341446at2"/>
<dbReference type="Gene3D" id="1.10.3720.10">
    <property type="entry name" value="MetI-like"/>
    <property type="match status" value="1"/>
</dbReference>
<evidence type="ECO:0000256" key="6">
    <source>
        <dbReference type="ARBA" id="ARBA00022970"/>
    </source>
</evidence>
<evidence type="ECO:0000256" key="1">
    <source>
        <dbReference type="ARBA" id="ARBA00004429"/>
    </source>
</evidence>
<evidence type="ECO:0000256" key="2">
    <source>
        <dbReference type="ARBA" id="ARBA00010072"/>
    </source>
</evidence>